<comment type="caution">
    <text evidence="4">The sequence shown here is derived from an EMBL/GenBank/DDBJ whole genome shotgun (WGS) entry which is preliminary data.</text>
</comment>
<dbReference type="InterPro" id="IPR040521">
    <property type="entry name" value="KDZ"/>
</dbReference>
<feature type="region of interest" description="Disordered" evidence="1">
    <location>
        <begin position="424"/>
        <end position="497"/>
    </location>
</feature>
<proteinExistence type="predicted"/>
<keyword evidence="2" id="KW-1133">Transmembrane helix</keyword>
<evidence type="ECO:0000313" key="4">
    <source>
        <dbReference type="EMBL" id="KAJ7323562.1"/>
    </source>
</evidence>
<feature type="transmembrane region" description="Helical" evidence="2">
    <location>
        <begin position="1138"/>
        <end position="1165"/>
    </location>
</feature>
<feature type="compositionally biased region" description="Low complexity" evidence="1">
    <location>
        <begin position="438"/>
        <end position="462"/>
    </location>
</feature>
<keyword evidence="2" id="KW-0812">Transmembrane</keyword>
<organism evidence="4 5">
    <name type="scientific">Mycena albidolilacea</name>
    <dbReference type="NCBI Taxonomy" id="1033008"/>
    <lineage>
        <taxon>Eukaryota</taxon>
        <taxon>Fungi</taxon>
        <taxon>Dikarya</taxon>
        <taxon>Basidiomycota</taxon>
        <taxon>Agaricomycotina</taxon>
        <taxon>Agaricomycetes</taxon>
        <taxon>Agaricomycetidae</taxon>
        <taxon>Agaricales</taxon>
        <taxon>Marasmiineae</taxon>
        <taxon>Mycenaceae</taxon>
        <taxon>Mycena</taxon>
    </lineage>
</organism>
<sequence>MLTCTARNLTDNTSLLPPSYTSPRPMDGEGCEQPLEAYYAAADAFHRDLQQEFISDDTANATLATKHTLLSLHEEDRARLRVQECLAQYLDVDPAALSPTLHHTEVEVQLHKWTADSCSNACSTLFSFACPDTMGYNKVTKAQKKRVFEKSTGTTTLVDGPQNSHYLKKAKKGEEPVVFLSNNRTLIQRVIPTPLVCEFPVFSPVPSRSDDLDAYDFDDDNAFTMPSSPQKGGMESPSKKRHRATHTAQWESWQLQVIPALVPVFVQLWHRTRDCARLTHYLPLANLLVIAGKHPVSGKSRRIADAGAAISDLEIHICECAPAAVQLLRAGLFPSAPWRPSLAVDLRVLEFARNLFGRISPNNTAWTTTMESFLRDLGFTLDHEGALRRLFGSALEWYTHLRNQVNHDFDAHLECARLSYLEGQTDSTSTSTPQMRDTSTSPPTTPTSPSTPSTPGAQSASPTPAPRRAGRKRARESTPKVENPFKEPPPRTRPSEYLRHRCPACFGGLVHDGSVKNAGPTTDPVKLHPDTHFLPEHLGSKMEEYVDSVRDTKPGGNAKKQRKATVEEIDDEADDHYEHADLKLPRSVLNTCEASFKAADETRQKASSQFYSDTGLMALLCRHDRVLWLVNMHSAGEKQFNVWLLLETLMQHLPLDIVVGILYDIACQAERSVRKWGFLGRYIDRLRFAVSVFHAFGHDWPCQVVYHPAQVRGFGFLQRRGLHLIAHLRISGYHHRLYTLDSQVKQGDEANLFKLAEWNQRRTLFSKKSASKLNASSRKAAIPKSCSKTRGEKAVATVIELRNTTEAQKVELKDCEAALCVATDDGDDDALVDAKMARDDARAMLLKTQDRLRRNEAALGVDEKVQLQKTHEETQIAFSYRSCCQRRQPKINNLVQEYNKICNAIGVEIREHRAPARTIPLERIDIRTLYALDVDDAIWQDVGLEDDEDRGVPPLWLSDDLVRSGIRAMLQIERADEEDAMLCKEARGLRIWFIEEWEVLNLAMENTANEPDRYSFIFAKTSPSRHTSRCAMGPSEAELIQCMIDEHAAARGEDRYFEGDDESDREVEDLRCWMRWRMQKRIVSHKKVQQRCCIIIRPPPPARDQRLLILFPLTSVFGFYVSGFLGTQHGALTFKPDYFIVHCPTGIIFLLLVVLLTVVTVYGMMTSLLATIITSVTAKNISQKQGDFPTLMSAKMSLMLPTPKPPEEQHRGTHRMHTKGLRETFEARLRQRLDGVLRRVLCPNIDRWLDSSDQLLAEAGHWWWVGFATSWYKQVGRFRKQLARLRACSGRFCDCSHGELGRGD</sequence>
<keyword evidence="5" id="KW-1185">Reference proteome</keyword>
<keyword evidence="2" id="KW-0472">Membrane</keyword>
<dbReference type="InterPro" id="IPR041320">
    <property type="entry name" value="CxC1"/>
</dbReference>
<name>A0AAD6ZIG1_9AGAR</name>
<feature type="compositionally biased region" description="Basic and acidic residues" evidence="1">
    <location>
        <begin position="475"/>
        <end position="497"/>
    </location>
</feature>
<dbReference type="Pfam" id="PF18758">
    <property type="entry name" value="KDZ"/>
    <property type="match status" value="1"/>
</dbReference>
<feature type="compositionally biased region" description="Polar residues" evidence="1">
    <location>
        <begin position="424"/>
        <end position="437"/>
    </location>
</feature>
<feature type="transmembrane region" description="Helical" evidence="2">
    <location>
        <begin position="1107"/>
        <end position="1126"/>
    </location>
</feature>
<dbReference type="PANTHER" id="PTHR33096:SF1">
    <property type="entry name" value="CXC1-LIKE CYSTEINE CLUSTER ASSOCIATED WITH KDZ TRANSPOSASES DOMAIN-CONTAINING PROTEIN"/>
    <property type="match status" value="1"/>
</dbReference>
<dbReference type="PANTHER" id="PTHR33096">
    <property type="entry name" value="CXC2 DOMAIN-CONTAINING PROTEIN"/>
    <property type="match status" value="1"/>
</dbReference>
<dbReference type="EMBL" id="JARIHO010000046">
    <property type="protein sequence ID" value="KAJ7323562.1"/>
    <property type="molecule type" value="Genomic_DNA"/>
</dbReference>
<gene>
    <name evidence="4" type="ORF">DFH08DRAFT_817597</name>
</gene>
<evidence type="ECO:0000313" key="5">
    <source>
        <dbReference type="Proteomes" id="UP001218218"/>
    </source>
</evidence>
<dbReference type="Pfam" id="PF18802">
    <property type="entry name" value="CxC1"/>
    <property type="match status" value="1"/>
</dbReference>
<reference evidence="4" key="1">
    <citation type="submission" date="2023-03" db="EMBL/GenBank/DDBJ databases">
        <title>Massive genome expansion in bonnet fungi (Mycena s.s.) driven by repeated elements and novel gene families across ecological guilds.</title>
        <authorList>
            <consortium name="Lawrence Berkeley National Laboratory"/>
            <person name="Harder C.B."/>
            <person name="Miyauchi S."/>
            <person name="Viragh M."/>
            <person name="Kuo A."/>
            <person name="Thoen E."/>
            <person name="Andreopoulos B."/>
            <person name="Lu D."/>
            <person name="Skrede I."/>
            <person name="Drula E."/>
            <person name="Henrissat B."/>
            <person name="Morin E."/>
            <person name="Kohler A."/>
            <person name="Barry K."/>
            <person name="LaButti K."/>
            <person name="Morin E."/>
            <person name="Salamov A."/>
            <person name="Lipzen A."/>
            <person name="Mereny Z."/>
            <person name="Hegedus B."/>
            <person name="Baldrian P."/>
            <person name="Stursova M."/>
            <person name="Weitz H."/>
            <person name="Taylor A."/>
            <person name="Grigoriev I.V."/>
            <person name="Nagy L.G."/>
            <person name="Martin F."/>
            <person name="Kauserud H."/>
        </authorList>
    </citation>
    <scope>NUCLEOTIDE SEQUENCE</scope>
    <source>
        <strain evidence="4">CBHHK002</strain>
    </source>
</reference>
<evidence type="ECO:0000259" key="3">
    <source>
        <dbReference type="Pfam" id="PF18802"/>
    </source>
</evidence>
<accession>A0AAD6ZIG1</accession>
<dbReference type="Proteomes" id="UP001218218">
    <property type="component" value="Unassembled WGS sequence"/>
</dbReference>
<feature type="region of interest" description="Disordered" evidence="1">
    <location>
        <begin position="224"/>
        <end position="245"/>
    </location>
</feature>
<evidence type="ECO:0000256" key="1">
    <source>
        <dbReference type="SAM" id="MobiDB-lite"/>
    </source>
</evidence>
<feature type="domain" description="CxC1-like cysteine cluster associated with KDZ transposases" evidence="3">
    <location>
        <begin position="314"/>
        <end position="375"/>
    </location>
</feature>
<evidence type="ECO:0000256" key="2">
    <source>
        <dbReference type="SAM" id="Phobius"/>
    </source>
</evidence>
<protein>
    <recommendedName>
        <fullName evidence="3">CxC1-like cysteine cluster associated with KDZ transposases domain-containing protein</fullName>
    </recommendedName>
</protein>